<accession>A0ABN3TPL8</accession>
<dbReference type="Pfam" id="PF01614">
    <property type="entry name" value="IclR_C"/>
    <property type="match status" value="1"/>
</dbReference>
<name>A0ABN3TPL8_9ACTN</name>
<dbReference type="SMART" id="SM00346">
    <property type="entry name" value="HTH_ICLR"/>
    <property type="match status" value="1"/>
</dbReference>
<dbReference type="Pfam" id="PF09339">
    <property type="entry name" value="HTH_IclR"/>
    <property type="match status" value="1"/>
</dbReference>
<dbReference type="InterPro" id="IPR029016">
    <property type="entry name" value="GAF-like_dom_sf"/>
</dbReference>
<feature type="domain" description="IclR-ED" evidence="5">
    <location>
        <begin position="73"/>
        <end position="247"/>
    </location>
</feature>
<dbReference type="PANTHER" id="PTHR30136:SF39">
    <property type="entry name" value="TRANSCRIPTIONAL REGULATORY PROTEIN"/>
    <property type="match status" value="1"/>
</dbReference>
<dbReference type="InterPro" id="IPR014757">
    <property type="entry name" value="Tscrpt_reg_IclR_C"/>
</dbReference>
<evidence type="ECO:0000259" key="4">
    <source>
        <dbReference type="PROSITE" id="PS51077"/>
    </source>
</evidence>
<dbReference type="InterPro" id="IPR005471">
    <property type="entry name" value="Tscrpt_reg_IclR_N"/>
</dbReference>
<evidence type="ECO:0000259" key="5">
    <source>
        <dbReference type="PROSITE" id="PS51078"/>
    </source>
</evidence>
<feature type="domain" description="HTH iclR-type" evidence="4">
    <location>
        <begin position="14"/>
        <end position="73"/>
    </location>
</feature>
<evidence type="ECO:0000256" key="3">
    <source>
        <dbReference type="ARBA" id="ARBA00023163"/>
    </source>
</evidence>
<keyword evidence="1" id="KW-0805">Transcription regulation</keyword>
<keyword evidence="7" id="KW-1185">Reference proteome</keyword>
<keyword evidence="3" id="KW-0804">Transcription</keyword>
<evidence type="ECO:0000313" key="7">
    <source>
        <dbReference type="Proteomes" id="UP001500886"/>
    </source>
</evidence>
<dbReference type="PROSITE" id="PS51077">
    <property type="entry name" value="HTH_ICLR"/>
    <property type="match status" value="1"/>
</dbReference>
<protein>
    <submittedName>
        <fullName evidence="6">IclR family transcriptional regulator NdgR</fullName>
    </submittedName>
</protein>
<dbReference type="PANTHER" id="PTHR30136">
    <property type="entry name" value="HELIX-TURN-HELIX TRANSCRIPTIONAL REGULATOR, ICLR FAMILY"/>
    <property type="match status" value="1"/>
</dbReference>
<dbReference type="PROSITE" id="PS51078">
    <property type="entry name" value="ICLR_ED"/>
    <property type="match status" value="1"/>
</dbReference>
<dbReference type="InterPro" id="IPR036390">
    <property type="entry name" value="WH_DNA-bd_sf"/>
</dbReference>
<dbReference type="RefSeq" id="WP_344433800.1">
    <property type="nucleotide sequence ID" value="NZ_BAAASL010000004.1"/>
</dbReference>
<dbReference type="SUPFAM" id="SSF55781">
    <property type="entry name" value="GAF domain-like"/>
    <property type="match status" value="1"/>
</dbReference>
<evidence type="ECO:0000256" key="2">
    <source>
        <dbReference type="ARBA" id="ARBA00023125"/>
    </source>
</evidence>
<dbReference type="SUPFAM" id="SSF46785">
    <property type="entry name" value="Winged helix' DNA-binding domain"/>
    <property type="match status" value="1"/>
</dbReference>
<dbReference type="EMBL" id="BAAASL010000004">
    <property type="protein sequence ID" value="GAA2711351.1"/>
    <property type="molecule type" value="Genomic_DNA"/>
</dbReference>
<dbReference type="Gene3D" id="3.30.450.40">
    <property type="match status" value="1"/>
</dbReference>
<dbReference type="Gene3D" id="1.10.10.10">
    <property type="entry name" value="Winged helix-like DNA-binding domain superfamily/Winged helix DNA-binding domain"/>
    <property type="match status" value="1"/>
</dbReference>
<evidence type="ECO:0000313" key="6">
    <source>
        <dbReference type="EMBL" id="GAA2711351.1"/>
    </source>
</evidence>
<dbReference type="InterPro" id="IPR036388">
    <property type="entry name" value="WH-like_DNA-bd_sf"/>
</dbReference>
<evidence type="ECO:0000256" key="1">
    <source>
        <dbReference type="ARBA" id="ARBA00023015"/>
    </source>
</evidence>
<dbReference type="Proteomes" id="UP001500886">
    <property type="component" value="Unassembled WGS sequence"/>
</dbReference>
<sequence length="251" mass="25999">MSVTTTRQPTVSGVGVLDKASLLLSVVEKGPATLAAMVAHTGLARPTVHRIALAMERLDLLTRDARGRFVLGARLSSAAAEVQRDRLVRAAGPVLNRLHALTGLDALLFRRRGGMQICVAASSDPLTGAEAVPVGSAQPATAGPVAQVLLAWEDPEELYEGLRRARFTAATLALVRRNGWAHGPDTAVPGAVAIAVPVRPEGTRGAAALALTGSPARLAVTPSRVLRGAVIDAACELGDATVRAKGARDRD</sequence>
<dbReference type="InterPro" id="IPR050707">
    <property type="entry name" value="HTH_MetabolicPath_Reg"/>
</dbReference>
<organism evidence="6 7">
    <name type="scientific">Streptomyces luteosporeus</name>
    <dbReference type="NCBI Taxonomy" id="173856"/>
    <lineage>
        <taxon>Bacteria</taxon>
        <taxon>Bacillati</taxon>
        <taxon>Actinomycetota</taxon>
        <taxon>Actinomycetes</taxon>
        <taxon>Kitasatosporales</taxon>
        <taxon>Streptomycetaceae</taxon>
        <taxon>Streptomyces</taxon>
    </lineage>
</organism>
<proteinExistence type="predicted"/>
<reference evidence="6 7" key="1">
    <citation type="journal article" date="2019" name="Int. J. Syst. Evol. Microbiol.">
        <title>The Global Catalogue of Microorganisms (GCM) 10K type strain sequencing project: providing services to taxonomists for standard genome sequencing and annotation.</title>
        <authorList>
            <consortium name="The Broad Institute Genomics Platform"/>
            <consortium name="The Broad Institute Genome Sequencing Center for Infectious Disease"/>
            <person name="Wu L."/>
            <person name="Ma J."/>
        </authorList>
    </citation>
    <scope>NUCLEOTIDE SEQUENCE [LARGE SCALE GENOMIC DNA]</scope>
    <source>
        <strain evidence="6 7">JCM 4542</strain>
    </source>
</reference>
<keyword evidence="2" id="KW-0238">DNA-binding</keyword>
<gene>
    <name evidence="6" type="primary">ndgR_1</name>
    <name evidence="6" type="ORF">GCM10010315_12990</name>
</gene>
<comment type="caution">
    <text evidence="6">The sequence shown here is derived from an EMBL/GenBank/DDBJ whole genome shotgun (WGS) entry which is preliminary data.</text>
</comment>